<protein>
    <submittedName>
        <fullName evidence="2">Uncharacterized protein</fullName>
    </submittedName>
</protein>
<name>A0AAP0JRA3_9MAGN</name>
<reference evidence="2 3" key="1">
    <citation type="submission" date="2024-01" db="EMBL/GenBank/DDBJ databases">
        <title>Genome assemblies of Stephania.</title>
        <authorList>
            <person name="Yang L."/>
        </authorList>
    </citation>
    <scope>NUCLEOTIDE SEQUENCE [LARGE SCALE GENOMIC DNA]</scope>
    <source>
        <strain evidence="2">QJT</strain>
        <tissue evidence="2">Leaf</tissue>
    </source>
</reference>
<keyword evidence="1" id="KW-1133">Transmembrane helix</keyword>
<dbReference type="Proteomes" id="UP001417504">
    <property type="component" value="Unassembled WGS sequence"/>
</dbReference>
<feature type="transmembrane region" description="Helical" evidence="1">
    <location>
        <begin position="12"/>
        <end position="39"/>
    </location>
</feature>
<dbReference type="EMBL" id="JBBNAE010000003">
    <property type="protein sequence ID" value="KAK9138364.1"/>
    <property type="molecule type" value="Genomic_DNA"/>
</dbReference>
<keyword evidence="1" id="KW-0812">Transmembrane</keyword>
<keyword evidence="1" id="KW-0472">Membrane</keyword>
<organism evidence="2 3">
    <name type="scientific">Stephania japonica</name>
    <dbReference type="NCBI Taxonomy" id="461633"/>
    <lineage>
        <taxon>Eukaryota</taxon>
        <taxon>Viridiplantae</taxon>
        <taxon>Streptophyta</taxon>
        <taxon>Embryophyta</taxon>
        <taxon>Tracheophyta</taxon>
        <taxon>Spermatophyta</taxon>
        <taxon>Magnoliopsida</taxon>
        <taxon>Ranunculales</taxon>
        <taxon>Menispermaceae</taxon>
        <taxon>Menispermoideae</taxon>
        <taxon>Cissampelideae</taxon>
        <taxon>Stephania</taxon>
    </lineage>
</organism>
<comment type="caution">
    <text evidence="2">The sequence shown here is derived from an EMBL/GenBank/DDBJ whole genome shotgun (WGS) entry which is preliminary data.</text>
</comment>
<proteinExistence type="predicted"/>
<sequence>MEKTFNIYRVRLAAGSCNLCIFFFNANVLASHLLCWVAYVPADSDVEGI</sequence>
<dbReference type="AlphaFoldDB" id="A0AAP0JRA3"/>
<keyword evidence="3" id="KW-1185">Reference proteome</keyword>
<evidence type="ECO:0000256" key="1">
    <source>
        <dbReference type="SAM" id="Phobius"/>
    </source>
</evidence>
<evidence type="ECO:0000313" key="3">
    <source>
        <dbReference type="Proteomes" id="UP001417504"/>
    </source>
</evidence>
<evidence type="ECO:0000313" key="2">
    <source>
        <dbReference type="EMBL" id="KAK9138364.1"/>
    </source>
</evidence>
<gene>
    <name evidence="2" type="ORF">Sjap_008958</name>
</gene>
<accession>A0AAP0JRA3</accession>